<accession>A0ABU0F7M9</accession>
<dbReference type="Pfam" id="PF00111">
    <property type="entry name" value="Fer2"/>
    <property type="match status" value="1"/>
</dbReference>
<proteinExistence type="predicted"/>
<evidence type="ECO:0000256" key="3">
    <source>
        <dbReference type="ARBA" id="ARBA00022714"/>
    </source>
</evidence>
<evidence type="ECO:0000256" key="2">
    <source>
        <dbReference type="ARBA" id="ARBA00022630"/>
    </source>
</evidence>
<dbReference type="InterPro" id="IPR050415">
    <property type="entry name" value="MRET"/>
</dbReference>
<dbReference type="CDD" id="cd00207">
    <property type="entry name" value="fer2"/>
    <property type="match status" value="1"/>
</dbReference>
<dbReference type="InterPro" id="IPR001433">
    <property type="entry name" value="OxRdtase_FAD/NAD-bd"/>
</dbReference>
<keyword evidence="5" id="KW-0560">Oxidoreductase</keyword>
<dbReference type="Proteomes" id="UP001229651">
    <property type="component" value="Unassembled WGS sequence"/>
</dbReference>
<dbReference type="Gene3D" id="3.10.20.30">
    <property type="match status" value="1"/>
</dbReference>
<dbReference type="SUPFAM" id="SSF52343">
    <property type="entry name" value="Ferredoxin reductase-like, C-terminal NADP-linked domain"/>
    <property type="match status" value="1"/>
</dbReference>
<keyword evidence="2" id="KW-0285">Flavoprotein</keyword>
<evidence type="ECO:0000256" key="1">
    <source>
        <dbReference type="ARBA" id="ARBA00001974"/>
    </source>
</evidence>
<keyword evidence="3" id="KW-0001">2Fe-2S</keyword>
<dbReference type="RefSeq" id="WP_306998719.1">
    <property type="nucleotide sequence ID" value="NZ_JAUSUT010000001.1"/>
</dbReference>
<comment type="caution">
    <text evidence="10">The sequence shown here is derived from an EMBL/GenBank/DDBJ whole genome shotgun (WGS) entry which is preliminary data.</text>
</comment>
<dbReference type="Pfam" id="PF00175">
    <property type="entry name" value="NAD_binding_1"/>
    <property type="match status" value="1"/>
</dbReference>
<dbReference type="InterPro" id="IPR017938">
    <property type="entry name" value="Riboflavin_synthase-like_b-brl"/>
</dbReference>
<keyword evidence="6" id="KW-0408">Iron</keyword>
<evidence type="ECO:0000313" key="11">
    <source>
        <dbReference type="Proteomes" id="UP001229651"/>
    </source>
</evidence>
<dbReference type="InterPro" id="IPR039261">
    <property type="entry name" value="FNR_nucleotide-bd"/>
</dbReference>
<dbReference type="InterPro" id="IPR036010">
    <property type="entry name" value="2Fe-2S_ferredoxin-like_sf"/>
</dbReference>
<evidence type="ECO:0000256" key="7">
    <source>
        <dbReference type="ARBA" id="ARBA00023014"/>
    </source>
</evidence>
<evidence type="ECO:0000256" key="4">
    <source>
        <dbReference type="ARBA" id="ARBA00022723"/>
    </source>
</evidence>
<dbReference type="PROSITE" id="PS51085">
    <property type="entry name" value="2FE2S_FER_2"/>
    <property type="match status" value="1"/>
</dbReference>
<dbReference type="EMBL" id="JAUSUT010000001">
    <property type="protein sequence ID" value="MDQ0383032.1"/>
    <property type="molecule type" value="Genomic_DNA"/>
</dbReference>
<keyword evidence="7" id="KW-0411">Iron-sulfur</keyword>
<dbReference type="SUPFAM" id="SSF54292">
    <property type="entry name" value="2Fe-2S ferredoxin-like"/>
    <property type="match status" value="1"/>
</dbReference>
<sequence>MTGQPRAVRVVQARWESDGVVSLRLRASDGEPLPRWEPGAHVDLVLPSGLVRQYSLCGPSDSDEYTIAVLREENGRGGSAEVHDTALVGRELSIRGPRNRFDLEPAPAYVFVAGGIGITPLLAMIRKVAGRGVPWELHYGGRRRDTLAFTHELAELAERRGGGVHLYSDDAEGPLPLPRIVAGAPDGAMLYACGPGGMLTALADTVQRERPRLPLRFERFTAALAEPAPDQGGAPFEVELARTGATVTVQPGQSILEAVRAEQPDVLYSCEEGFCGTCETKVLEGVPIHKDTILSDKEREKNTTMMICVGGCASARLVLDL</sequence>
<dbReference type="SUPFAM" id="SSF63380">
    <property type="entry name" value="Riboflavin synthase domain-like"/>
    <property type="match status" value="1"/>
</dbReference>
<evidence type="ECO:0000313" key="10">
    <source>
        <dbReference type="EMBL" id="MDQ0383032.1"/>
    </source>
</evidence>
<dbReference type="PANTHER" id="PTHR47354:SF1">
    <property type="entry name" value="CARNITINE MONOOXYGENASE REDUCTASE SUBUNIT"/>
    <property type="match status" value="1"/>
</dbReference>
<name>A0ABU0F7M9_9PSEU</name>
<evidence type="ECO:0000259" key="9">
    <source>
        <dbReference type="PROSITE" id="PS51384"/>
    </source>
</evidence>
<dbReference type="Gene3D" id="2.40.30.10">
    <property type="entry name" value="Translation factors"/>
    <property type="match status" value="1"/>
</dbReference>
<keyword evidence="11" id="KW-1185">Reference proteome</keyword>
<dbReference type="InterPro" id="IPR001041">
    <property type="entry name" value="2Fe-2S_ferredoxin-type"/>
</dbReference>
<organism evidence="10 11">
    <name type="scientific">Amycolatopsis thermophila</name>
    <dbReference type="NCBI Taxonomy" id="206084"/>
    <lineage>
        <taxon>Bacteria</taxon>
        <taxon>Bacillati</taxon>
        <taxon>Actinomycetota</taxon>
        <taxon>Actinomycetes</taxon>
        <taxon>Pseudonocardiales</taxon>
        <taxon>Pseudonocardiaceae</taxon>
        <taxon>Amycolatopsis</taxon>
    </lineage>
</organism>
<dbReference type="InterPro" id="IPR012675">
    <property type="entry name" value="Beta-grasp_dom_sf"/>
</dbReference>
<dbReference type="CDD" id="cd06185">
    <property type="entry name" value="PDR_like"/>
    <property type="match status" value="1"/>
</dbReference>
<dbReference type="Gene3D" id="3.40.50.80">
    <property type="entry name" value="Nucleotide-binding domain of ferredoxin-NADP reductase (FNR) module"/>
    <property type="match status" value="1"/>
</dbReference>
<gene>
    <name evidence="10" type="ORF">FB470_007026</name>
</gene>
<feature type="domain" description="FAD-binding FR-type" evidence="9">
    <location>
        <begin position="3"/>
        <end position="104"/>
    </location>
</feature>
<feature type="domain" description="2Fe-2S ferredoxin-type" evidence="8">
    <location>
        <begin position="236"/>
        <end position="321"/>
    </location>
</feature>
<protein>
    <submittedName>
        <fullName evidence="10">Ferredoxin-NADP reductase</fullName>
    </submittedName>
</protein>
<evidence type="ECO:0000256" key="5">
    <source>
        <dbReference type="ARBA" id="ARBA00023002"/>
    </source>
</evidence>
<reference evidence="10 11" key="1">
    <citation type="submission" date="2023-07" db="EMBL/GenBank/DDBJ databases">
        <title>Sequencing the genomes of 1000 actinobacteria strains.</title>
        <authorList>
            <person name="Klenk H.-P."/>
        </authorList>
    </citation>
    <scope>NUCLEOTIDE SEQUENCE [LARGE SCALE GENOMIC DNA]</scope>
    <source>
        <strain evidence="10 11">DSM 45805</strain>
    </source>
</reference>
<dbReference type="PRINTS" id="PR00409">
    <property type="entry name" value="PHDIOXRDTASE"/>
</dbReference>
<keyword evidence="4" id="KW-0479">Metal-binding</keyword>
<dbReference type="PANTHER" id="PTHR47354">
    <property type="entry name" value="NADH OXIDOREDUCTASE HCR"/>
    <property type="match status" value="1"/>
</dbReference>
<dbReference type="PROSITE" id="PS00197">
    <property type="entry name" value="2FE2S_FER_1"/>
    <property type="match status" value="1"/>
</dbReference>
<evidence type="ECO:0000256" key="6">
    <source>
        <dbReference type="ARBA" id="ARBA00023004"/>
    </source>
</evidence>
<dbReference type="InterPro" id="IPR006058">
    <property type="entry name" value="2Fe2S_fd_BS"/>
</dbReference>
<evidence type="ECO:0000259" key="8">
    <source>
        <dbReference type="PROSITE" id="PS51085"/>
    </source>
</evidence>
<dbReference type="PROSITE" id="PS51384">
    <property type="entry name" value="FAD_FR"/>
    <property type="match status" value="1"/>
</dbReference>
<comment type="cofactor">
    <cofactor evidence="1">
        <name>FAD</name>
        <dbReference type="ChEBI" id="CHEBI:57692"/>
    </cofactor>
</comment>
<dbReference type="InterPro" id="IPR017927">
    <property type="entry name" value="FAD-bd_FR_type"/>
</dbReference>